<feature type="domain" description="PAC" evidence="2">
    <location>
        <begin position="367"/>
        <end position="417"/>
    </location>
</feature>
<dbReference type="InterPro" id="IPR000014">
    <property type="entry name" value="PAS"/>
</dbReference>
<gene>
    <name evidence="3" type="ORF">MCBB_1258</name>
</gene>
<dbReference type="GeneID" id="30412102"/>
<protein>
    <recommendedName>
        <fullName evidence="5">PAS domain S-box protein</fullName>
    </recommendedName>
</protein>
<feature type="domain" description="PAS" evidence="1">
    <location>
        <begin position="165"/>
        <end position="236"/>
    </location>
</feature>
<dbReference type="SMART" id="SM00091">
    <property type="entry name" value="PAS"/>
    <property type="match status" value="5"/>
</dbReference>
<dbReference type="PROSITE" id="PS50113">
    <property type="entry name" value="PAC"/>
    <property type="match status" value="3"/>
</dbReference>
<dbReference type="InterPro" id="IPR003018">
    <property type="entry name" value="GAF"/>
</dbReference>
<feature type="domain" description="PAS" evidence="1">
    <location>
        <begin position="288"/>
        <end position="336"/>
    </location>
</feature>
<dbReference type="RefSeq" id="WP_071906939.1">
    <property type="nucleotide sequence ID" value="NZ_LT607756.1"/>
</dbReference>
<evidence type="ECO:0000313" key="3">
    <source>
        <dbReference type="EMBL" id="SCG85816.1"/>
    </source>
</evidence>
<evidence type="ECO:0008006" key="5">
    <source>
        <dbReference type="Google" id="ProtNLM"/>
    </source>
</evidence>
<dbReference type="SUPFAM" id="SSF55785">
    <property type="entry name" value="PYP-like sensor domain (PAS domain)"/>
    <property type="match status" value="5"/>
</dbReference>
<dbReference type="PANTHER" id="PTHR44757:SF2">
    <property type="entry name" value="BIOFILM ARCHITECTURE MAINTENANCE PROTEIN MBAA"/>
    <property type="match status" value="1"/>
</dbReference>
<dbReference type="Gene3D" id="3.30.450.20">
    <property type="entry name" value="PAS domain"/>
    <property type="match status" value="5"/>
</dbReference>
<dbReference type="AlphaFoldDB" id="A0A1D3L2M5"/>
<dbReference type="Gene3D" id="3.30.450.40">
    <property type="match status" value="1"/>
</dbReference>
<accession>A0A1D3L2M5</accession>
<dbReference type="InterPro" id="IPR000700">
    <property type="entry name" value="PAS-assoc_C"/>
</dbReference>
<dbReference type="InterPro" id="IPR013656">
    <property type="entry name" value="PAS_4"/>
</dbReference>
<evidence type="ECO:0000313" key="4">
    <source>
        <dbReference type="Proteomes" id="UP000094707"/>
    </source>
</evidence>
<feature type="domain" description="PAS" evidence="1">
    <location>
        <begin position="539"/>
        <end position="610"/>
    </location>
</feature>
<dbReference type="Proteomes" id="UP000094707">
    <property type="component" value="Chromosome I"/>
</dbReference>
<feature type="domain" description="PAC" evidence="2">
    <location>
        <begin position="608"/>
        <end position="661"/>
    </location>
</feature>
<dbReference type="Pfam" id="PF13426">
    <property type="entry name" value="PAS_9"/>
    <property type="match status" value="2"/>
</dbReference>
<sequence length="850" mass="97913">MQYKKKKKRQDVDESKKSEDIFVEDDNFNEKMHLNEVFKESEGRYKFPINNSKVPMNIFSEDMKILDVNKRLIQLSGYSKKELLSMKLKDIYPESAEILSEGIKKIIEAKKFPIFEVNLHTKKGKIIPVEIVVTELKNYGPKSVFQGTVRDSDALIQIEKALTDIEKSFKTLVETSFDIILLFDRDCRTLYVNPTIEKLSGIPPEDFIGKKFVQLGLSDDLVNLYKETVYKVFETKTDDRVELKLPKGIWIDAFLVPEFDEKGDVKFVIITARDITERKHAEERLRESENKYRGLVNSCVDAVISVDMQMRITMWNPAAERLFGYNEKEILGKSLMTIVPKSYKKEKEKEKGFDEYRKTGASIVIEKTVELEGLRKDGMKIPIELSISSTRVGENENPTAIIRDITERKKMEETLKHSEKYQRTIFSSVHTGIIVVDEKTHEILDVNQVAADLIGVSKEKIMGNICHRYICPADEGKCPISDLDQVVDNSERVLLDVKGNKIPILKTVIPIKLVGRECLLESFIDMTERKKMENALKHSEESFRALSDDSIDLIMRHDREHRHLYVNPIVEKFIGILPEDFIGKTLKEMGFPKDLVKLWEKAIDKVFKTKKNNHIEFELPKGIWIDALLVPEFDEKGDVKIVLTSARDITERKKMETALSWEVSINNALAKLSRNLLSQASIDDISYLVLEHAKDLTCSQYGFVGYINPKTGYLMVPTLKRDFRKELKKKNKKTVFKKFKGLWGWVLNNKESIFTNDPAWDPRSTGTPEDHIAINNFVSAPAMIEDKLVGQIALANADHDYTKKDLDLVERLADLYAIAINRELLEEKIRGSEEKHRKIVEKFLETVSED</sequence>
<feature type="domain" description="PAS" evidence="1">
    <location>
        <begin position="418"/>
        <end position="490"/>
    </location>
</feature>
<dbReference type="SMART" id="SM00065">
    <property type="entry name" value="GAF"/>
    <property type="match status" value="1"/>
</dbReference>
<dbReference type="PATRIC" id="fig|129848.4.peg.1274"/>
<dbReference type="Pfam" id="PF13188">
    <property type="entry name" value="PAS_8"/>
    <property type="match status" value="1"/>
</dbReference>
<keyword evidence="4" id="KW-1185">Reference proteome</keyword>
<dbReference type="InterPro" id="IPR035965">
    <property type="entry name" value="PAS-like_dom_sf"/>
</dbReference>
<dbReference type="InterPro" id="IPR052155">
    <property type="entry name" value="Biofilm_reg_signaling"/>
</dbReference>
<evidence type="ECO:0000259" key="2">
    <source>
        <dbReference type="PROSITE" id="PS50113"/>
    </source>
</evidence>
<dbReference type="Pfam" id="PF13185">
    <property type="entry name" value="GAF_2"/>
    <property type="match status" value="1"/>
</dbReference>
<dbReference type="PANTHER" id="PTHR44757">
    <property type="entry name" value="DIGUANYLATE CYCLASE DGCP"/>
    <property type="match status" value="1"/>
</dbReference>
<feature type="domain" description="PAC" evidence="2">
    <location>
        <begin position="235"/>
        <end position="287"/>
    </location>
</feature>
<dbReference type="InterPro" id="IPR001610">
    <property type="entry name" value="PAC"/>
</dbReference>
<proteinExistence type="predicted"/>
<organism evidence="3 4">
    <name type="scientific">Methanobacterium congolense</name>
    <dbReference type="NCBI Taxonomy" id="118062"/>
    <lineage>
        <taxon>Archaea</taxon>
        <taxon>Methanobacteriati</taxon>
        <taxon>Methanobacteriota</taxon>
        <taxon>Methanomada group</taxon>
        <taxon>Methanobacteria</taxon>
        <taxon>Methanobacteriales</taxon>
        <taxon>Methanobacteriaceae</taxon>
        <taxon>Methanobacterium</taxon>
    </lineage>
</organism>
<dbReference type="KEGG" id="mcub:MCBB_1258"/>
<dbReference type="InterPro" id="IPR029016">
    <property type="entry name" value="GAF-like_dom_sf"/>
</dbReference>
<name>A0A1D3L2M5_9EURY</name>
<reference evidence="3 4" key="1">
    <citation type="submission" date="2016-08" db="EMBL/GenBank/DDBJ databases">
        <authorList>
            <person name="Seilhamer J.J."/>
        </authorList>
    </citation>
    <scope>NUCLEOTIDE SEQUENCE [LARGE SCALE GENOMIC DNA]</scope>
    <source>
        <strain evidence="3">Buetzberg</strain>
    </source>
</reference>
<dbReference type="CDD" id="cd00130">
    <property type="entry name" value="PAS"/>
    <property type="match status" value="4"/>
</dbReference>
<evidence type="ECO:0000259" key="1">
    <source>
        <dbReference type="PROSITE" id="PS50112"/>
    </source>
</evidence>
<dbReference type="OrthoDB" id="342253at2157"/>
<feature type="domain" description="PAS" evidence="1">
    <location>
        <begin position="41"/>
        <end position="110"/>
    </location>
</feature>
<dbReference type="NCBIfam" id="TIGR00229">
    <property type="entry name" value="sensory_box"/>
    <property type="match status" value="5"/>
</dbReference>
<dbReference type="PROSITE" id="PS50112">
    <property type="entry name" value="PAS"/>
    <property type="match status" value="5"/>
</dbReference>
<dbReference type="SUPFAM" id="SSF55781">
    <property type="entry name" value="GAF domain-like"/>
    <property type="match status" value="1"/>
</dbReference>
<dbReference type="SMART" id="SM00086">
    <property type="entry name" value="PAC"/>
    <property type="match status" value="4"/>
</dbReference>
<dbReference type="Pfam" id="PF08448">
    <property type="entry name" value="PAS_4"/>
    <property type="match status" value="2"/>
</dbReference>
<dbReference type="EMBL" id="LT607756">
    <property type="protein sequence ID" value="SCG85816.1"/>
    <property type="molecule type" value="Genomic_DNA"/>
</dbReference>
<dbReference type="STRING" id="118062.MCBB_1258"/>